<feature type="signal peptide" evidence="8">
    <location>
        <begin position="1"/>
        <end position="19"/>
    </location>
</feature>
<evidence type="ECO:0000256" key="8">
    <source>
        <dbReference type="SAM" id="SignalP"/>
    </source>
</evidence>
<evidence type="ECO:0000256" key="6">
    <source>
        <dbReference type="ARBA" id="ARBA00023170"/>
    </source>
</evidence>
<feature type="domain" description="Receptor ligand binding region" evidence="9">
    <location>
        <begin position="72"/>
        <end position="209"/>
    </location>
</feature>
<comment type="subcellular location">
    <subcellularLocation>
        <location evidence="1">Membrane</location>
        <topology evidence="1">Multi-pass membrane protein</topology>
    </subcellularLocation>
</comment>
<dbReference type="PANTHER" id="PTHR24060">
    <property type="entry name" value="METABOTROPIC GLUTAMATE RECEPTOR"/>
    <property type="match status" value="1"/>
</dbReference>
<keyword evidence="6 10" id="KW-0675">Receptor</keyword>
<dbReference type="InterPro" id="IPR050726">
    <property type="entry name" value="mGluR"/>
</dbReference>
<evidence type="ECO:0000313" key="11">
    <source>
        <dbReference type="Proteomes" id="UP000052978"/>
    </source>
</evidence>
<name>S7QAR4_MYOBR</name>
<proteinExistence type="predicted"/>
<keyword evidence="3 8" id="KW-0732">Signal</keyword>
<keyword evidence="5" id="KW-0472">Membrane</keyword>
<sequence>MGPQAGVVCSLFFLLQVLAVPAENPDFSLAGDYLLGGLFTLHANVKGTVHLNFLQVPKCNEYEVKALGYKLMQAMHFAVEEVNNHSSLLPGVRLGYEMVDICYVSNNIQPVLYFLAQEDYFLPIQEDYSHYVPRVVAVIGPENSEATMTVAHFLSLFLLPQITFSAISDDLRDKQRFPAVLRTVPGADHHLEAMVQLMLRFRWNWIVVLDLGEQRGSQQRYARSPLLPDTPVLSPFPGVFTVWGSVNPPTRVSGPPLYFSFPHFSRYPPLTEYPATSLTEQFS</sequence>
<dbReference type="AlphaFoldDB" id="S7QAR4"/>
<feature type="chain" id="PRO_5004555962" evidence="8">
    <location>
        <begin position="20"/>
        <end position="283"/>
    </location>
</feature>
<evidence type="ECO:0000256" key="7">
    <source>
        <dbReference type="ARBA" id="ARBA00023180"/>
    </source>
</evidence>
<protein>
    <submittedName>
        <fullName evidence="10">Taste receptor type 1 member 2</fullName>
    </submittedName>
</protein>
<reference evidence="10 11" key="1">
    <citation type="journal article" date="2013" name="Nat. Commun.">
        <title>Genome analysis reveals insights into physiology and longevity of the Brandt's bat Myotis brandtii.</title>
        <authorList>
            <person name="Seim I."/>
            <person name="Fang X."/>
            <person name="Xiong Z."/>
            <person name="Lobanov A.V."/>
            <person name="Huang Z."/>
            <person name="Ma S."/>
            <person name="Feng Y."/>
            <person name="Turanov A.A."/>
            <person name="Zhu Y."/>
            <person name="Lenz T.L."/>
            <person name="Gerashchenko M.V."/>
            <person name="Fan D."/>
            <person name="Hee Yim S."/>
            <person name="Yao X."/>
            <person name="Jordan D."/>
            <person name="Xiong Y."/>
            <person name="Ma Y."/>
            <person name="Lyapunov A.N."/>
            <person name="Chen G."/>
            <person name="Kulakova O.I."/>
            <person name="Sun Y."/>
            <person name="Lee S.G."/>
            <person name="Bronson R.T."/>
            <person name="Moskalev A.A."/>
            <person name="Sunyaev S.R."/>
            <person name="Zhang G."/>
            <person name="Krogh A."/>
            <person name="Wang J."/>
            <person name="Gladyshev V.N."/>
        </authorList>
    </citation>
    <scope>NUCLEOTIDE SEQUENCE [LARGE SCALE GENOMIC DNA]</scope>
</reference>
<dbReference type="InterPro" id="IPR001828">
    <property type="entry name" value="ANF_lig-bd_rcpt"/>
</dbReference>
<dbReference type="EMBL" id="KE164473">
    <property type="protein sequence ID" value="EPQ18167.1"/>
    <property type="molecule type" value="Genomic_DNA"/>
</dbReference>
<evidence type="ECO:0000259" key="9">
    <source>
        <dbReference type="Pfam" id="PF01094"/>
    </source>
</evidence>
<keyword evidence="7" id="KW-0325">Glycoprotein</keyword>
<dbReference type="GO" id="GO:0004930">
    <property type="term" value="F:G protein-coupled receptor activity"/>
    <property type="evidence" value="ECO:0007669"/>
    <property type="project" value="InterPro"/>
</dbReference>
<keyword evidence="2" id="KW-0812">Transmembrane</keyword>
<evidence type="ECO:0000256" key="4">
    <source>
        <dbReference type="ARBA" id="ARBA00022989"/>
    </source>
</evidence>
<gene>
    <name evidence="10" type="ORF">D623_10009019</name>
</gene>
<evidence type="ECO:0000256" key="5">
    <source>
        <dbReference type="ARBA" id="ARBA00023136"/>
    </source>
</evidence>
<organism evidence="10 11">
    <name type="scientific">Myotis brandtii</name>
    <name type="common">Brandt's bat</name>
    <dbReference type="NCBI Taxonomy" id="109478"/>
    <lineage>
        <taxon>Eukaryota</taxon>
        <taxon>Metazoa</taxon>
        <taxon>Chordata</taxon>
        <taxon>Craniata</taxon>
        <taxon>Vertebrata</taxon>
        <taxon>Euteleostomi</taxon>
        <taxon>Mammalia</taxon>
        <taxon>Eutheria</taxon>
        <taxon>Laurasiatheria</taxon>
        <taxon>Chiroptera</taxon>
        <taxon>Yangochiroptera</taxon>
        <taxon>Vespertilionidae</taxon>
        <taxon>Myotis</taxon>
    </lineage>
</organism>
<keyword evidence="4" id="KW-1133">Transmembrane helix</keyword>
<evidence type="ECO:0000256" key="1">
    <source>
        <dbReference type="ARBA" id="ARBA00004141"/>
    </source>
</evidence>
<dbReference type="Pfam" id="PF01094">
    <property type="entry name" value="ANF_receptor"/>
    <property type="match status" value="1"/>
</dbReference>
<dbReference type="SUPFAM" id="SSF53822">
    <property type="entry name" value="Periplasmic binding protein-like I"/>
    <property type="match status" value="1"/>
</dbReference>
<dbReference type="Proteomes" id="UP000052978">
    <property type="component" value="Unassembled WGS sequence"/>
</dbReference>
<dbReference type="InterPro" id="IPR000337">
    <property type="entry name" value="GPCR_3"/>
</dbReference>
<evidence type="ECO:0000256" key="3">
    <source>
        <dbReference type="ARBA" id="ARBA00022729"/>
    </source>
</evidence>
<evidence type="ECO:0000313" key="10">
    <source>
        <dbReference type="EMBL" id="EPQ18167.1"/>
    </source>
</evidence>
<dbReference type="InterPro" id="IPR028082">
    <property type="entry name" value="Peripla_BP_I"/>
</dbReference>
<dbReference type="PRINTS" id="PR00248">
    <property type="entry name" value="GPCRMGR"/>
</dbReference>
<evidence type="ECO:0000256" key="2">
    <source>
        <dbReference type="ARBA" id="ARBA00022692"/>
    </source>
</evidence>
<dbReference type="Gene3D" id="3.40.50.2300">
    <property type="match status" value="1"/>
</dbReference>
<keyword evidence="11" id="KW-1185">Reference proteome</keyword>
<dbReference type="GO" id="GO:0016020">
    <property type="term" value="C:membrane"/>
    <property type="evidence" value="ECO:0007669"/>
    <property type="project" value="UniProtKB-SubCell"/>
</dbReference>
<accession>S7QAR4</accession>